<feature type="chain" id="PRO_5043822265" evidence="3">
    <location>
        <begin position="17"/>
        <end position="593"/>
    </location>
</feature>
<accession>A0AAW1DMH1</accession>
<name>A0AAW1DMH1_9HEMI</name>
<evidence type="ECO:0000256" key="3">
    <source>
        <dbReference type="SAM" id="SignalP"/>
    </source>
</evidence>
<feature type="coiled-coil region" evidence="1">
    <location>
        <begin position="345"/>
        <end position="430"/>
    </location>
</feature>
<evidence type="ECO:0000256" key="2">
    <source>
        <dbReference type="SAM" id="MobiDB-lite"/>
    </source>
</evidence>
<protein>
    <submittedName>
        <fullName evidence="4">Uncharacterized protein</fullName>
    </submittedName>
</protein>
<evidence type="ECO:0000313" key="4">
    <source>
        <dbReference type="EMBL" id="KAK9511418.1"/>
    </source>
</evidence>
<dbReference type="Proteomes" id="UP001461498">
    <property type="component" value="Unassembled WGS sequence"/>
</dbReference>
<evidence type="ECO:0000313" key="5">
    <source>
        <dbReference type="Proteomes" id="UP001461498"/>
    </source>
</evidence>
<keyword evidence="1" id="KW-0175">Coiled coil</keyword>
<feature type="compositionally biased region" description="Polar residues" evidence="2">
    <location>
        <begin position="264"/>
        <end position="287"/>
    </location>
</feature>
<sequence>MLRILCLLSCFGAVFCGGIGLGEPLLQYPASTRTSIAYGNNAFLARFAAAPLAATVHQGIIAQPLAAHTAITATAAPLLAARTAIAAAPVVHETVAAVHNGIIAQPLAAHTAITATAAPILAARTAVAAPAVAVAAAPVVSSVHHVPAVAQVPVTKYEAQPAVIQNVVDVANPKVATRKFEIRRPAIQKEFYDIEERVVVRPAGSAVVELDQPISKNQRGPTLVSPVGAAAAVRTVPYATHLHTQAFLPALPALSIQSYPVQGPTLQQPEITSPGASPIQQQPTGPSTARPESDQSQFDDSDSVSVENPEFGTARIAQQQQQDQRQDSLLQQRLFEQSIAQAEARSQLEYQAQAQAQAREAAQQEVQARAQAQQEAQARAQAQQEAQAQANARAQQEYQARARAQAQQQILDQQQVIDQLQARLRSQEATQRQSPEPAPVRENVQISSRTGEARFGDITLSRASVQEIPSVRNLPEVELSNQARLIALLTERGPVSEVRSGVDGLDSRVRARVLSATPAPPNVQARDEKVSTRRVVVNRPIQTVQEVDVVEPFTKIERVAVNQPAFIKTARLGVANVATSVPVHTYAHAHYAF</sequence>
<evidence type="ECO:0000256" key="1">
    <source>
        <dbReference type="SAM" id="Coils"/>
    </source>
</evidence>
<organism evidence="4 5">
    <name type="scientific">Rhynocoris fuscipes</name>
    <dbReference type="NCBI Taxonomy" id="488301"/>
    <lineage>
        <taxon>Eukaryota</taxon>
        <taxon>Metazoa</taxon>
        <taxon>Ecdysozoa</taxon>
        <taxon>Arthropoda</taxon>
        <taxon>Hexapoda</taxon>
        <taxon>Insecta</taxon>
        <taxon>Pterygota</taxon>
        <taxon>Neoptera</taxon>
        <taxon>Paraneoptera</taxon>
        <taxon>Hemiptera</taxon>
        <taxon>Heteroptera</taxon>
        <taxon>Panheteroptera</taxon>
        <taxon>Cimicomorpha</taxon>
        <taxon>Reduviidae</taxon>
        <taxon>Harpactorinae</taxon>
        <taxon>Harpactorini</taxon>
        <taxon>Rhynocoris</taxon>
    </lineage>
</organism>
<feature type="region of interest" description="Disordered" evidence="2">
    <location>
        <begin position="264"/>
        <end position="307"/>
    </location>
</feature>
<feature type="signal peptide" evidence="3">
    <location>
        <begin position="1"/>
        <end position="16"/>
    </location>
</feature>
<dbReference type="AlphaFoldDB" id="A0AAW1DMH1"/>
<keyword evidence="5" id="KW-1185">Reference proteome</keyword>
<proteinExistence type="predicted"/>
<dbReference type="EMBL" id="JAPXFL010000001">
    <property type="protein sequence ID" value="KAK9511418.1"/>
    <property type="molecule type" value="Genomic_DNA"/>
</dbReference>
<gene>
    <name evidence="4" type="ORF">O3M35_000079</name>
</gene>
<keyword evidence="3" id="KW-0732">Signal</keyword>
<comment type="caution">
    <text evidence="4">The sequence shown here is derived from an EMBL/GenBank/DDBJ whole genome shotgun (WGS) entry which is preliminary data.</text>
</comment>
<reference evidence="4 5" key="1">
    <citation type="submission" date="2022-12" db="EMBL/GenBank/DDBJ databases">
        <title>Chromosome-level genome assembly of true bugs.</title>
        <authorList>
            <person name="Ma L."/>
            <person name="Li H."/>
        </authorList>
    </citation>
    <scope>NUCLEOTIDE SEQUENCE [LARGE SCALE GENOMIC DNA]</scope>
    <source>
        <strain evidence="4">Lab_2022b</strain>
    </source>
</reference>